<dbReference type="Pfam" id="PF13621">
    <property type="entry name" value="Cupin_8"/>
    <property type="match status" value="1"/>
</dbReference>
<dbReference type="InterPro" id="IPR041667">
    <property type="entry name" value="Cupin_8"/>
</dbReference>
<feature type="compositionally biased region" description="Polar residues" evidence="2">
    <location>
        <begin position="90"/>
        <end position="103"/>
    </location>
</feature>
<feature type="compositionally biased region" description="Low complexity" evidence="2">
    <location>
        <begin position="657"/>
        <end position="675"/>
    </location>
</feature>
<dbReference type="PANTHER" id="PTHR12461:SF102">
    <property type="entry name" value="LYSINE-SPECIFIC DEMETHYLASE JMJ31"/>
    <property type="match status" value="1"/>
</dbReference>
<feature type="region of interest" description="Disordered" evidence="2">
    <location>
        <begin position="525"/>
        <end position="564"/>
    </location>
</feature>
<feature type="compositionally biased region" description="Low complexity" evidence="2">
    <location>
        <begin position="104"/>
        <end position="123"/>
    </location>
</feature>
<dbReference type="SMART" id="SM00558">
    <property type="entry name" value="JmjC"/>
    <property type="match status" value="1"/>
</dbReference>
<reference evidence="4 5" key="1">
    <citation type="journal article" date="2024" name="Nat. Commun.">
        <title>Phylogenomics reveals the evolutionary origins of lichenization in chlorophyte algae.</title>
        <authorList>
            <person name="Puginier C."/>
            <person name="Libourel C."/>
            <person name="Otte J."/>
            <person name="Skaloud P."/>
            <person name="Haon M."/>
            <person name="Grisel S."/>
            <person name="Petersen M."/>
            <person name="Berrin J.G."/>
            <person name="Delaux P.M."/>
            <person name="Dal Grande F."/>
            <person name="Keller J."/>
        </authorList>
    </citation>
    <scope>NUCLEOTIDE SEQUENCE [LARGE SCALE GENOMIC DNA]</scope>
    <source>
        <strain evidence="4 5">SAG 2145</strain>
    </source>
</reference>
<dbReference type="Proteomes" id="UP001438707">
    <property type="component" value="Unassembled WGS sequence"/>
</dbReference>
<comment type="caution">
    <text evidence="4">The sequence shown here is derived from an EMBL/GenBank/DDBJ whole genome shotgun (WGS) entry which is preliminary data.</text>
</comment>
<sequence length="836" mass="88190">MVRLKKARKVPAAVLTAQAFRALEEDAVPCHILGALEDWPAAQLWQEERGLQHLNELAGAQEVQAMTSSSSYFQGDMGSHEPTTCTFQSFLSSRTPAGSSEPNQAALASASPGQAGSQQQQQQQQQQQILYLAQAPIRSEAPGPAALKALMADVRCPAFLPCAPSEINLWMSMRGSCSSLHYDPYQNLLAVVRGCKTVHLYPPDCGPDLSPRPVWGESPNHSTVNSFQPDSELYPGLERALSSRVTCHLQAGDALFIPEGWWHQVESKSVTIAVNFWWSSDFERRLGGHMDAYYLRRLVHSMLNVHTAASLASLCGEPAAAALLGHQQQDHGHQGSHATIAEPVRLLDHDPATTDSSSSDDDSMHDDNAPSIPSTLVGPSHTTSSSDDDSTDADDTSLPDGLMLAEVDGGGKGKRHQHDLIHPLIHLESPASSGLETDTSSEQGVQFYDRSEPSQDDASSPAAALANGLGDTGRLTSSSSPVGPSSAAANQPAALPNGSTSHTQPNASTQTAFKAIRLPMTEDIQIPGLSDDPHPDGVAMTSPAPRTTQPSKPHDAAASKAGASPQPAWYAELGIPPGGWTGVPLEGFARPPRDALQPVANASKISSEAAASLTLRDRISGAAPAGMSPQAAVRGPGAQGESDRKRSAASAGLPDGPSQAPAKAAKVAADGLPAPGNGGVQERSETGSTKAEKAMAGKDASRLAALVTLNQPIGADDPVGLQHTLTTELASMDVWRMRRALLCLAATAPAVAEAFLIRALTPAAAQLLTHRFEQADSVLLSSGRSKDHQSFYTGLYGACTDTQAVLHRLLHLKERYCEQQLLGLLQQHFCFTSNGA</sequence>
<dbReference type="SUPFAM" id="SSF51197">
    <property type="entry name" value="Clavaminate synthase-like"/>
    <property type="match status" value="1"/>
</dbReference>
<evidence type="ECO:0000313" key="4">
    <source>
        <dbReference type="EMBL" id="KAK9840190.1"/>
    </source>
</evidence>
<feature type="region of interest" description="Disordered" evidence="2">
    <location>
        <begin position="90"/>
        <end position="123"/>
    </location>
</feature>
<protein>
    <recommendedName>
        <fullName evidence="3">JmjC domain-containing protein</fullName>
    </recommendedName>
</protein>
<dbReference type="EMBL" id="JALJOS010000004">
    <property type="protein sequence ID" value="KAK9840190.1"/>
    <property type="molecule type" value="Genomic_DNA"/>
</dbReference>
<comment type="similarity">
    <text evidence="1">Belongs to the JARID1 histone demethylase family.</text>
</comment>
<feature type="region of interest" description="Disordered" evidence="2">
    <location>
        <begin position="622"/>
        <end position="690"/>
    </location>
</feature>
<organism evidence="4 5">
    <name type="scientific">Apatococcus lobatus</name>
    <dbReference type="NCBI Taxonomy" id="904363"/>
    <lineage>
        <taxon>Eukaryota</taxon>
        <taxon>Viridiplantae</taxon>
        <taxon>Chlorophyta</taxon>
        <taxon>core chlorophytes</taxon>
        <taxon>Trebouxiophyceae</taxon>
        <taxon>Chlorellales</taxon>
        <taxon>Chlorellaceae</taxon>
        <taxon>Apatococcus</taxon>
    </lineage>
</organism>
<feature type="compositionally biased region" description="Polar residues" evidence="2">
    <location>
        <begin position="430"/>
        <end position="444"/>
    </location>
</feature>
<feature type="region of interest" description="Disordered" evidence="2">
    <location>
        <begin position="428"/>
        <end position="508"/>
    </location>
</feature>
<feature type="compositionally biased region" description="Acidic residues" evidence="2">
    <location>
        <begin position="386"/>
        <end position="397"/>
    </location>
</feature>
<evidence type="ECO:0000259" key="3">
    <source>
        <dbReference type="PROSITE" id="PS51184"/>
    </source>
</evidence>
<name>A0AAW1S2F1_9CHLO</name>
<dbReference type="InterPro" id="IPR003347">
    <property type="entry name" value="JmjC_dom"/>
</dbReference>
<proteinExistence type="inferred from homology"/>
<gene>
    <name evidence="4" type="ORF">WJX74_005206</name>
</gene>
<feature type="domain" description="JmjC" evidence="3">
    <location>
        <begin position="124"/>
        <end position="293"/>
    </location>
</feature>
<evidence type="ECO:0000256" key="1">
    <source>
        <dbReference type="ARBA" id="ARBA00006801"/>
    </source>
</evidence>
<evidence type="ECO:0000313" key="5">
    <source>
        <dbReference type="Proteomes" id="UP001438707"/>
    </source>
</evidence>
<evidence type="ECO:0000256" key="2">
    <source>
        <dbReference type="SAM" id="MobiDB-lite"/>
    </source>
</evidence>
<dbReference type="Gene3D" id="2.60.120.650">
    <property type="entry name" value="Cupin"/>
    <property type="match status" value="1"/>
</dbReference>
<keyword evidence="5" id="KW-1185">Reference proteome</keyword>
<dbReference type="PANTHER" id="PTHR12461">
    <property type="entry name" value="HYPOXIA-INDUCIBLE FACTOR 1 ALPHA INHIBITOR-RELATED"/>
    <property type="match status" value="1"/>
</dbReference>
<dbReference type="AlphaFoldDB" id="A0AAW1S2F1"/>
<feature type="region of interest" description="Disordered" evidence="2">
    <location>
        <begin position="349"/>
        <end position="416"/>
    </location>
</feature>
<feature type="compositionally biased region" description="Polar residues" evidence="2">
    <location>
        <begin position="497"/>
        <end position="508"/>
    </location>
</feature>
<accession>A0AAW1S2F1</accession>
<dbReference type="PROSITE" id="PS51184">
    <property type="entry name" value="JMJC"/>
    <property type="match status" value="1"/>
</dbReference>
<feature type="compositionally biased region" description="Low complexity" evidence="2">
    <location>
        <begin position="477"/>
        <end position="489"/>
    </location>
</feature>